<keyword evidence="3" id="KW-1185">Reference proteome</keyword>
<organism evidence="2 3">
    <name type="scientific">Deinococcus antarcticus</name>
    <dbReference type="NCBI Taxonomy" id="1298767"/>
    <lineage>
        <taxon>Bacteria</taxon>
        <taxon>Thermotogati</taxon>
        <taxon>Deinococcota</taxon>
        <taxon>Deinococci</taxon>
        <taxon>Deinococcales</taxon>
        <taxon>Deinococcaceae</taxon>
        <taxon>Deinococcus</taxon>
    </lineage>
</organism>
<accession>A0ABV8A719</accession>
<keyword evidence="1" id="KW-0732">Signal</keyword>
<evidence type="ECO:0000313" key="2">
    <source>
        <dbReference type="EMBL" id="MFC3861498.1"/>
    </source>
</evidence>
<dbReference type="Proteomes" id="UP001595748">
    <property type="component" value="Unassembled WGS sequence"/>
</dbReference>
<dbReference type="EMBL" id="JBHRZF010000144">
    <property type="protein sequence ID" value="MFC3861498.1"/>
    <property type="molecule type" value="Genomic_DNA"/>
</dbReference>
<gene>
    <name evidence="2" type="ORF">ACFOPQ_12080</name>
</gene>
<protein>
    <submittedName>
        <fullName evidence="2">Uncharacterized protein</fullName>
    </submittedName>
</protein>
<feature type="signal peptide" evidence="1">
    <location>
        <begin position="1"/>
        <end position="18"/>
    </location>
</feature>
<feature type="chain" id="PRO_5046752283" evidence="1">
    <location>
        <begin position="19"/>
        <end position="126"/>
    </location>
</feature>
<sequence length="126" mass="14464">MKRPLLLALLGLFSSARASTGVSCLLRTQVVSVTGQPFMQEIVCLRVLDVKDDRRERNDFPCAPSFKRGRTLLLDLSRTDMKLAYRYAPGQVLHVHFRYTDDRSGFMTRAYTVIPPEEYLQRQAQP</sequence>
<comment type="caution">
    <text evidence="2">The sequence shown here is derived from an EMBL/GenBank/DDBJ whole genome shotgun (WGS) entry which is preliminary data.</text>
</comment>
<dbReference type="RefSeq" id="WP_380078456.1">
    <property type="nucleotide sequence ID" value="NZ_JBHRZF010000144.1"/>
</dbReference>
<proteinExistence type="predicted"/>
<name>A0ABV8A719_9DEIO</name>
<evidence type="ECO:0000313" key="3">
    <source>
        <dbReference type="Proteomes" id="UP001595748"/>
    </source>
</evidence>
<evidence type="ECO:0000256" key="1">
    <source>
        <dbReference type="SAM" id="SignalP"/>
    </source>
</evidence>
<reference evidence="3" key="1">
    <citation type="journal article" date="2019" name="Int. J. Syst. Evol. Microbiol.">
        <title>The Global Catalogue of Microorganisms (GCM) 10K type strain sequencing project: providing services to taxonomists for standard genome sequencing and annotation.</title>
        <authorList>
            <consortium name="The Broad Institute Genomics Platform"/>
            <consortium name="The Broad Institute Genome Sequencing Center for Infectious Disease"/>
            <person name="Wu L."/>
            <person name="Ma J."/>
        </authorList>
    </citation>
    <scope>NUCLEOTIDE SEQUENCE [LARGE SCALE GENOMIC DNA]</scope>
    <source>
        <strain evidence="3">CCTCC AB 2013263</strain>
    </source>
</reference>